<gene>
    <name evidence="2" type="ORF">ACFQDD_05000</name>
</gene>
<evidence type="ECO:0000313" key="2">
    <source>
        <dbReference type="EMBL" id="MFC6770879.1"/>
    </source>
</evidence>
<evidence type="ECO:0000313" key="3">
    <source>
        <dbReference type="Proteomes" id="UP001596274"/>
    </source>
</evidence>
<organism evidence="2 3">
    <name type="scientific">Halorubrum pallidum</name>
    <dbReference type="NCBI Taxonomy" id="1526114"/>
    <lineage>
        <taxon>Archaea</taxon>
        <taxon>Methanobacteriati</taxon>
        <taxon>Methanobacteriota</taxon>
        <taxon>Stenosarchaea group</taxon>
        <taxon>Halobacteria</taxon>
        <taxon>Halobacteriales</taxon>
        <taxon>Haloferacaceae</taxon>
        <taxon>Halorubrum</taxon>
    </lineage>
</organism>
<comment type="caution">
    <text evidence="2">The sequence shown here is derived from an EMBL/GenBank/DDBJ whole genome shotgun (WGS) entry which is preliminary data.</text>
</comment>
<protein>
    <submittedName>
        <fullName evidence="2">Uncharacterized protein</fullName>
    </submittedName>
</protein>
<feature type="region of interest" description="Disordered" evidence="1">
    <location>
        <begin position="1"/>
        <end position="24"/>
    </location>
</feature>
<dbReference type="Proteomes" id="UP001596274">
    <property type="component" value="Unassembled WGS sequence"/>
</dbReference>
<dbReference type="EMBL" id="JBHSWT010000178">
    <property type="protein sequence ID" value="MFC6770879.1"/>
    <property type="molecule type" value="Genomic_DNA"/>
</dbReference>
<feature type="non-terminal residue" evidence="2">
    <location>
        <position position="1"/>
    </location>
</feature>
<proteinExistence type="predicted"/>
<evidence type="ECO:0000256" key="1">
    <source>
        <dbReference type="SAM" id="MobiDB-lite"/>
    </source>
</evidence>
<dbReference type="AlphaFoldDB" id="A0ABD5T292"/>
<accession>A0ABD5T292</accession>
<name>A0ABD5T292_9EURY</name>
<reference evidence="2 3" key="1">
    <citation type="journal article" date="2019" name="Int. J. Syst. Evol. Microbiol.">
        <title>The Global Catalogue of Microorganisms (GCM) 10K type strain sequencing project: providing services to taxonomists for standard genome sequencing and annotation.</title>
        <authorList>
            <consortium name="The Broad Institute Genomics Platform"/>
            <consortium name="The Broad Institute Genome Sequencing Center for Infectious Disease"/>
            <person name="Wu L."/>
            <person name="Ma J."/>
        </authorList>
    </citation>
    <scope>NUCLEOTIDE SEQUENCE [LARGE SCALE GENOMIC DNA]</scope>
    <source>
        <strain evidence="2 3">PJ61</strain>
    </source>
</reference>
<sequence length="71" mass="7400">ALAREADVTIAVGESPPGGPNATVLDTADRVVYVDGNESDEALLASVRESELDGDGRPETADDEDRRSNTA</sequence>
<keyword evidence="3" id="KW-1185">Reference proteome</keyword>
<feature type="region of interest" description="Disordered" evidence="1">
    <location>
        <begin position="46"/>
        <end position="71"/>
    </location>
</feature>
<feature type="compositionally biased region" description="Basic and acidic residues" evidence="1">
    <location>
        <begin position="48"/>
        <end position="71"/>
    </location>
</feature>